<dbReference type="EMBL" id="QAID01000045">
    <property type="protein sequence ID" value="MDN4581189.1"/>
    <property type="molecule type" value="Genomic_DNA"/>
</dbReference>
<dbReference type="Pfam" id="PF00437">
    <property type="entry name" value="T2SSE"/>
    <property type="match status" value="1"/>
</dbReference>
<dbReference type="AlphaFoldDB" id="A0AAW7MTF6"/>
<dbReference type="EMBL" id="QAIC01000042">
    <property type="protein sequence ID" value="MDN4576087.1"/>
    <property type="molecule type" value="Genomic_DNA"/>
</dbReference>
<evidence type="ECO:0000313" key="7">
    <source>
        <dbReference type="Proteomes" id="UP001172788"/>
    </source>
</evidence>
<gene>
    <name evidence="5" type="ORF">DBA34_22815</name>
    <name evidence="6" type="ORF">DBB29_24060</name>
</gene>
<evidence type="ECO:0000313" key="5">
    <source>
        <dbReference type="EMBL" id="MDN4576087.1"/>
    </source>
</evidence>
<reference evidence="5" key="1">
    <citation type="submission" date="2018-04" db="EMBL/GenBank/DDBJ databases">
        <authorList>
            <person name="Jy Z."/>
        </authorList>
    </citation>
    <scope>NUCLEOTIDE SEQUENCE</scope>
    <source>
        <strain evidence="6">AS13</strain>
        <strain evidence="5">LA18</strain>
    </source>
</reference>
<dbReference type="PANTHER" id="PTHR30258:SF3">
    <property type="entry name" value="SLL1921 PROTEIN"/>
    <property type="match status" value="1"/>
</dbReference>
<dbReference type="PANTHER" id="PTHR30258">
    <property type="entry name" value="TYPE II SECRETION SYSTEM PROTEIN GSPE-RELATED"/>
    <property type="match status" value="1"/>
</dbReference>
<evidence type="ECO:0000256" key="2">
    <source>
        <dbReference type="ARBA" id="ARBA00022741"/>
    </source>
</evidence>
<dbReference type="GO" id="GO:0016887">
    <property type="term" value="F:ATP hydrolysis activity"/>
    <property type="evidence" value="ECO:0007669"/>
    <property type="project" value="TreeGrafter"/>
</dbReference>
<keyword evidence="3" id="KW-0067">ATP-binding</keyword>
<dbReference type="Gene3D" id="3.30.450.90">
    <property type="match status" value="1"/>
</dbReference>
<dbReference type="SUPFAM" id="SSF52540">
    <property type="entry name" value="P-loop containing nucleoside triphosphate hydrolases"/>
    <property type="match status" value="1"/>
</dbReference>
<evidence type="ECO:0000313" key="6">
    <source>
        <dbReference type="EMBL" id="MDN4581189.1"/>
    </source>
</evidence>
<accession>A0AAW7MTF6</accession>
<dbReference type="Proteomes" id="UP001172791">
    <property type="component" value="Unassembled WGS sequence"/>
</dbReference>
<proteinExistence type="inferred from homology"/>
<evidence type="ECO:0000259" key="4">
    <source>
        <dbReference type="Pfam" id="PF00437"/>
    </source>
</evidence>
<keyword evidence="7" id="KW-1185">Reference proteome</keyword>
<dbReference type="InterPro" id="IPR001482">
    <property type="entry name" value="T2SS/T4SS_dom"/>
</dbReference>
<dbReference type="InterPro" id="IPR027417">
    <property type="entry name" value="P-loop_NTPase"/>
</dbReference>
<comment type="caution">
    <text evidence="5">The sequence shown here is derived from an EMBL/GenBank/DDBJ whole genome shotgun (WGS) entry which is preliminary data.</text>
</comment>
<protein>
    <recommendedName>
        <fullName evidence="4">Bacterial type II secretion system protein E domain-containing protein</fullName>
    </recommendedName>
</protein>
<dbReference type="GO" id="GO:0005524">
    <property type="term" value="F:ATP binding"/>
    <property type="evidence" value="ECO:0007669"/>
    <property type="project" value="UniProtKB-KW"/>
</dbReference>
<name>A0AAW7MTF6_9BURK</name>
<evidence type="ECO:0000256" key="3">
    <source>
        <dbReference type="ARBA" id="ARBA00022840"/>
    </source>
</evidence>
<organism evidence="5 8">
    <name type="scientific">Pandoraea cepalis</name>
    <dbReference type="NCBI Taxonomy" id="2508294"/>
    <lineage>
        <taxon>Bacteria</taxon>
        <taxon>Pseudomonadati</taxon>
        <taxon>Pseudomonadota</taxon>
        <taxon>Betaproteobacteria</taxon>
        <taxon>Burkholderiales</taxon>
        <taxon>Burkholderiaceae</taxon>
        <taxon>Pandoraea</taxon>
    </lineage>
</organism>
<dbReference type="Gene3D" id="3.40.50.300">
    <property type="entry name" value="P-loop containing nucleotide triphosphate hydrolases"/>
    <property type="match status" value="1"/>
</dbReference>
<evidence type="ECO:0000313" key="8">
    <source>
        <dbReference type="Proteomes" id="UP001172791"/>
    </source>
</evidence>
<keyword evidence="2" id="KW-0547">Nucleotide-binding</keyword>
<sequence length="591" mass="65725">MRWARHPRATQDRAHRGDAMATISDRFQAAFSRVNARGGAVARPIADLRLEDIQTQGWRQDLGITLAGAENGSLVLVAIKPRLFLVLLEHTTFVRMQGSDLLSRFEQAVRATHRLDLEGVYVGTTEEILLMQSRLQQNGDAGARTEEQRTGAYRNFDLIIERAIDARASDIHFEFREGRHVRVRMRIHGKLRATSELDRLSRDYHAMLDAVSAAYNSRADPSSRSHNHFDEDQHQSCSIPLNLRNRKYQLRLQSIKENRGVDVVLRLLVNEAVDDDVMTLAELGYSDDQVEVLENAVYRSPGLTIIAGETGSGKSTTLRTMMMYERDAGKKFFSIEDPVEYIQPHVTQIPIQRRAEDGHGESAFGAAAKVLLRGDPDKLMPGEIRDVETGSFAKSMTETGHQVLSTVHASSAFGIIPRLISDEIGMPVSAVTSPNFLTAMVYQKLIPVLCDHCKLPAIGKLDEMTLSVIGGLGIDTARVCVAGPGCGHCKGRGTAGQTVVAEVCELTEELLDLLRQSKFWEAQRHWRAYHDGDLTSPVMCGKSAMEHAIYKMAQGRIDPQDIEAAFYKLKKFQLWKGGSTSPQPPRRLASV</sequence>
<dbReference type="Proteomes" id="UP001172788">
    <property type="component" value="Unassembled WGS sequence"/>
</dbReference>
<comment type="similarity">
    <text evidence="1">Belongs to the GSP E family.</text>
</comment>
<feature type="domain" description="Bacterial type II secretion system protein E" evidence="4">
    <location>
        <begin position="155"/>
        <end position="524"/>
    </location>
</feature>
<evidence type="ECO:0000256" key="1">
    <source>
        <dbReference type="ARBA" id="ARBA00006611"/>
    </source>
</evidence>
<dbReference type="GO" id="GO:0005886">
    <property type="term" value="C:plasma membrane"/>
    <property type="evidence" value="ECO:0007669"/>
    <property type="project" value="TreeGrafter"/>
</dbReference>